<dbReference type="GO" id="GO:0016562">
    <property type="term" value="P:protein import into peroxisome matrix, receptor recycling"/>
    <property type="evidence" value="ECO:0007669"/>
    <property type="project" value="UniProtKB-ARBA"/>
</dbReference>
<protein>
    <recommendedName>
        <fullName evidence="4">Peroxisome assembly protein 12</fullName>
    </recommendedName>
    <alternativeName>
        <fullName evidence="14">Peroxin-12</fullName>
    </alternativeName>
</protein>
<feature type="domain" description="Pex N-terminal" evidence="17">
    <location>
        <begin position="27"/>
        <end position="260"/>
    </location>
</feature>
<evidence type="ECO:0000256" key="9">
    <source>
        <dbReference type="ARBA" id="ARBA00022833"/>
    </source>
</evidence>
<feature type="compositionally biased region" description="Pro residues" evidence="16">
    <location>
        <begin position="299"/>
        <end position="310"/>
    </location>
</feature>
<gene>
    <name evidence="18" type="primary">PEX12</name>
    <name evidence="18" type="ORF">EHS25_007450</name>
</gene>
<evidence type="ECO:0000256" key="5">
    <source>
        <dbReference type="ARBA" id="ARBA00022448"/>
    </source>
</evidence>
<keyword evidence="7" id="KW-0479">Metal-binding</keyword>
<evidence type="ECO:0000256" key="7">
    <source>
        <dbReference type="ARBA" id="ARBA00022723"/>
    </source>
</evidence>
<feature type="region of interest" description="Disordered" evidence="16">
    <location>
        <begin position="291"/>
        <end position="333"/>
    </location>
</feature>
<dbReference type="GO" id="GO:0006513">
    <property type="term" value="P:protein monoubiquitination"/>
    <property type="evidence" value="ECO:0007669"/>
    <property type="project" value="TreeGrafter"/>
</dbReference>
<keyword evidence="9" id="KW-0862">Zinc</keyword>
<keyword evidence="8" id="KW-0863">Zinc-finger</keyword>
<evidence type="ECO:0000313" key="18">
    <source>
        <dbReference type="EMBL" id="RSH93097.1"/>
    </source>
</evidence>
<evidence type="ECO:0000256" key="6">
    <source>
        <dbReference type="ARBA" id="ARBA00022692"/>
    </source>
</evidence>
<evidence type="ECO:0000256" key="14">
    <source>
        <dbReference type="ARBA" id="ARBA00029692"/>
    </source>
</evidence>
<dbReference type="PANTHER" id="PTHR12888:SF0">
    <property type="entry name" value="PEROXISOME ASSEMBLY PROTEIN 12"/>
    <property type="match status" value="1"/>
</dbReference>
<dbReference type="AlphaFoldDB" id="A0A427YPU8"/>
<dbReference type="GO" id="GO:1990429">
    <property type="term" value="C:peroxisomal importomer complex"/>
    <property type="evidence" value="ECO:0007669"/>
    <property type="project" value="TreeGrafter"/>
</dbReference>
<dbReference type="GO" id="GO:0016874">
    <property type="term" value="F:ligase activity"/>
    <property type="evidence" value="ECO:0007669"/>
    <property type="project" value="UniProtKB-KW"/>
</dbReference>
<name>A0A427YPU8_9TREE</name>
<keyword evidence="6" id="KW-0812">Transmembrane</keyword>
<evidence type="ECO:0000256" key="12">
    <source>
        <dbReference type="ARBA" id="ARBA00023136"/>
    </source>
</evidence>
<evidence type="ECO:0000259" key="17">
    <source>
        <dbReference type="Pfam" id="PF04757"/>
    </source>
</evidence>
<evidence type="ECO:0000256" key="1">
    <source>
        <dbReference type="ARBA" id="ARBA00004585"/>
    </source>
</evidence>
<accession>A0A427YPU8</accession>
<evidence type="ECO:0000256" key="16">
    <source>
        <dbReference type="SAM" id="MobiDB-lite"/>
    </source>
</evidence>
<comment type="similarity">
    <text evidence="3">Belongs to the pex2/pex10/pex12 family.</text>
</comment>
<dbReference type="STRING" id="1890683.A0A427YPU8"/>
<dbReference type="GO" id="GO:0004842">
    <property type="term" value="F:ubiquitin-protein transferase activity"/>
    <property type="evidence" value="ECO:0007669"/>
    <property type="project" value="TreeGrafter"/>
</dbReference>
<reference evidence="18 19" key="1">
    <citation type="submission" date="2018-11" db="EMBL/GenBank/DDBJ databases">
        <title>Genome sequence of Saitozyma podzolica DSM 27192.</title>
        <authorList>
            <person name="Aliyu H."/>
            <person name="Gorte O."/>
            <person name="Ochsenreither K."/>
        </authorList>
    </citation>
    <scope>NUCLEOTIDE SEQUENCE [LARGE SCALE GENOMIC DNA]</scope>
    <source>
        <strain evidence="18 19">DSM 27192</strain>
    </source>
</reference>
<dbReference type="Proteomes" id="UP000279259">
    <property type="component" value="Unassembled WGS sequence"/>
</dbReference>
<dbReference type="GO" id="GO:0008270">
    <property type="term" value="F:zinc ion binding"/>
    <property type="evidence" value="ECO:0007669"/>
    <property type="project" value="UniProtKB-KW"/>
</dbReference>
<evidence type="ECO:0000256" key="4">
    <source>
        <dbReference type="ARBA" id="ARBA00018980"/>
    </source>
</evidence>
<keyword evidence="18" id="KW-0436">Ligase</keyword>
<comment type="subunit">
    <text evidence="15">Component of the PEX2-PEX10-PEX12 retrotranslocation channel, composed of PEX2, PEX10 and PEX12.</text>
</comment>
<sequence>MSAQPVFPSPAAPPSHLRPSLFELLAQEQLRDLLHPVVRYVLSYLTQHYPRYFLRLLNHHEEFFAFLLLLVERHHLKKHNASLSEHFYQLRLVPSRRLPTPRLSALEPPARRSITRRQRWSLLLFLVGLPYARARAQDYYERLGGRRDDDGASDEPAGEAVTKTQRAFKLLYPYGNLALDLTFLSYDVAYMFEKTSAYRPWHRWLGLRVERRGSDDPLIGLYILVSLTSQPDADTSVWSKLPPLLPPLLLLLKLSQWWYSPASPRTLTSTTSSTSSSAIHAQILPPRPLPILPSSGVLPPTPPATPPRTPPLGGREAATANTSSAQGQGRALS</sequence>
<comment type="caution">
    <text evidence="18">The sequence shown here is derived from an EMBL/GenBank/DDBJ whole genome shotgun (WGS) entry which is preliminary data.</text>
</comment>
<keyword evidence="13" id="KW-0576">Peroxisome</keyword>
<comment type="subcellular location">
    <subcellularLocation>
        <location evidence="1">Peroxisome membrane</location>
        <topology evidence="1">Multi-pass membrane protein</topology>
    </subcellularLocation>
</comment>
<keyword evidence="11" id="KW-1133">Transmembrane helix</keyword>
<keyword evidence="19" id="KW-1185">Reference proteome</keyword>
<evidence type="ECO:0000256" key="10">
    <source>
        <dbReference type="ARBA" id="ARBA00022927"/>
    </source>
</evidence>
<keyword evidence="12" id="KW-0472">Membrane</keyword>
<evidence type="ECO:0000256" key="13">
    <source>
        <dbReference type="ARBA" id="ARBA00023140"/>
    </source>
</evidence>
<evidence type="ECO:0000256" key="11">
    <source>
        <dbReference type="ARBA" id="ARBA00022989"/>
    </source>
</evidence>
<dbReference type="PANTHER" id="PTHR12888">
    <property type="entry name" value="PEROXISOME ASSEMBLY PROTEIN 12 PEROXIN-12"/>
    <property type="match status" value="1"/>
</dbReference>
<dbReference type="OrthoDB" id="107372at2759"/>
<dbReference type="Pfam" id="PF04757">
    <property type="entry name" value="Pex2_Pex12"/>
    <property type="match status" value="1"/>
</dbReference>
<organism evidence="18 19">
    <name type="scientific">Saitozyma podzolica</name>
    <dbReference type="NCBI Taxonomy" id="1890683"/>
    <lineage>
        <taxon>Eukaryota</taxon>
        <taxon>Fungi</taxon>
        <taxon>Dikarya</taxon>
        <taxon>Basidiomycota</taxon>
        <taxon>Agaricomycotina</taxon>
        <taxon>Tremellomycetes</taxon>
        <taxon>Tremellales</taxon>
        <taxon>Trimorphomycetaceae</taxon>
        <taxon>Saitozyma</taxon>
    </lineage>
</organism>
<evidence type="ECO:0000256" key="2">
    <source>
        <dbReference type="ARBA" id="ARBA00004906"/>
    </source>
</evidence>
<evidence type="ECO:0000256" key="8">
    <source>
        <dbReference type="ARBA" id="ARBA00022771"/>
    </source>
</evidence>
<proteinExistence type="inferred from homology"/>
<evidence type="ECO:0000256" key="15">
    <source>
        <dbReference type="ARBA" id="ARBA00034505"/>
    </source>
</evidence>
<evidence type="ECO:0000256" key="3">
    <source>
        <dbReference type="ARBA" id="ARBA00008704"/>
    </source>
</evidence>
<comment type="pathway">
    <text evidence="2">Protein modification; protein ubiquitination.</text>
</comment>
<dbReference type="GO" id="GO:0005778">
    <property type="term" value="C:peroxisomal membrane"/>
    <property type="evidence" value="ECO:0007669"/>
    <property type="project" value="UniProtKB-SubCell"/>
</dbReference>
<keyword evidence="5" id="KW-0813">Transport</keyword>
<dbReference type="EMBL" id="RSCD01000004">
    <property type="protein sequence ID" value="RSH93097.1"/>
    <property type="molecule type" value="Genomic_DNA"/>
</dbReference>
<evidence type="ECO:0000313" key="19">
    <source>
        <dbReference type="Proteomes" id="UP000279259"/>
    </source>
</evidence>
<dbReference type="InterPro" id="IPR006845">
    <property type="entry name" value="Pex_N"/>
</dbReference>
<keyword evidence="10" id="KW-0653">Protein transport</keyword>
<dbReference type="InterPro" id="IPR017375">
    <property type="entry name" value="PEX12"/>
</dbReference>